<dbReference type="Gene3D" id="1.10.472.10">
    <property type="entry name" value="Cyclin-like"/>
    <property type="match status" value="1"/>
</dbReference>
<comment type="caution">
    <text evidence="1">The sequence shown here is derived from an EMBL/GenBank/DDBJ whole genome shotgun (WGS) entry which is preliminary data.</text>
</comment>
<evidence type="ECO:0000313" key="1">
    <source>
        <dbReference type="EMBL" id="ORY81048.1"/>
    </source>
</evidence>
<sequence>MGSKSPFFRKQIKNCKFKAALKLLDYALYNTESLLYPSPLLAAACFAIEVPLIDKEYEIITGYSKTQLFPCIEYLNDFNEIL</sequence>
<protein>
    <submittedName>
        <fullName evidence="1">Uncharacterized protein</fullName>
    </submittedName>
</protein>
<reference evidence="1 2" key="1">
    <citation type="submission" date="2016-08" db="EMBL/GenBank/DDBJ databases">
        <title>A Parts List for Fungal Cellulosomes Revealed by Comparative Genomics.</title>
        <authorList>
            <consortium name="DOE Joint Genome Institute"/>
            <person name="Haitjema C.H."/>
            <person name="Gilmore S.P."/>
            <person name="Henske J.K."/>
            <person name="Solomon K.V."/>
            <person name="De Groot R."/>
            <person name="Kuo A."/>
            <person name="Mondo S.J."/>
            <person name="Salamov A.A."/>
            <person name="Labutti K."/>
            <person name="Zhao Z."/>
            <person name="Chiniquy J."/>
            <person name="Barry K."/>
            <person name="Brewer H.M."/>
            <person name="Purvine S.O."/>
            <person name="Wright A.T."/>
            <person name="Boxma B."/>
            <person name="Van Alen T."/>
            <person name="Hackstein J.H."/>
            <person name="Baker S.E."/>
            <person name="Grigoriev I.V."/>
            <person name="O'Malley M.A."/>
        </authorList>
    </citation>
    <scope>NUCLEOTIDE SEQUENCE [LARGE SCALE GENOMIC DNA]</scope>
    <source>
        <strain evidence="1 2">G1</strain>
    </source>
</reference>
<gene>
    <name evidence="1" type="ORF">LY90DRAFT_664276</name>
</gene>
<feature type="non-terminal residue" evidence="1">
    <location>
        <position position="82"/>
    </location>
</feature>
<accession>A0A1Y2FAW7</accession>
<dbReference type="SUPFAM" id="SSF47954">
    <property type="entry name" value="Cyclin-like"/>
    <property type="match status" value="1"/>
</dbReference>
<dbReference type="AlphaFoldDB" id="A0A1Y2FAW7"/>
<keyword evidence="2" id="KW-1185">Reference proteome</keyword>
<dbReference type="Proteomes" id="UP000193920">
    <property type="component" value="Unassembled WGS sequence"/>
</dbReference>
<dbReference type="InterPro" id="IPR036915">
    <property type="entry name" value="Cyclin-like_sf"/>
</dbReference>
<dbReference type="STRING" id="1754190.A0A1Y2FAW7"/>
<name>A0A1Y2FAW7_9FUNG</name>
<proteinExistence type="predicted"/>
<evidence type="ECO:0000313" key="2">
    <source>
        <dbReference type="Proteomes" id="UP000193920"/>
    </source>
</evidence>
<dbReference type="EMBL" id="MCOG01000011">
    <property type="protein sequence ID" value="ORY81048.1"/>
    <property type="molecule type" value="Genomic_DNA"/>
</dbReference>
<organism evidence="1 2">
    <name type="scientific">Neocallimastix californiae</name>
    <dbReference type="NCBI Taxonomy" id="1754190"/>
    <lineage>
        <taxon>Eukaryota</taxon>
        <taxon>Fungi</taxon>
        <taxon>Fungi incertae sedis</taxon>
        <taxon>Chytridiomycota</taxon>
        <taxon>Chytridiomycota incertae sedis</taxon>
        <taxon>Neocallimastigomycetes</taxon>
        <taxon>Neocallimastigales</taxon>
        <taxon>Neocallimastigaceae</taxon>
        <taxon>Neocallimastix</taxon>
    </lineage>
</organism>